<name>A0A1X7T7J6_AMPQE</name>
<sequence>PLLLTEGIWEQICVDHGTEFCLIGKVQQHIFQYQNRTRRLLFLQNTSHCNHRIKRLWVEVNQRINYFIERILVLIKVINEIDMQNKVNFCVSWVSIDVIKSWNNHRIPGRQGEIPNQ</sequence>
<evidence type="ECO:0000313" key="1">
    <source>
        <dbReference type="EnsemblMetazoa" id="Aqu2.1.10211_001"/>
    </source>
</evidence>
<accession>A0A1X7T7J6</accession>
<proteinExistence type="predicted"/>
<organism evidence="1">
    <name type="scientific">Amphimedon queenslandica</name>
    <name type="common">Sponge</name>
    <dbReference type="NCBI Taxonomy" id="400682"/>
    <lineage>
        <taxon>Eukaryota</taxon>
        <taxon>Metazoa</taxon>
        <taxon>Porifera</taxon>
        <taxon>Demospongiae</taxon>
        <taxon>Heteroscleromorpha</taxon>
        <taxon>Haplosclerida</taxon>
        <taxon>Niphatidae</taxon>
        <taxon>Amphimedon</taxon>
    </lineage>
</organism>
<dbReference type="EnsemblMetazoa" id="Aqu2.1.10211_001">
    <property type="protein sequence ID" value="Aqu2.1.10211_001"/>
    <property type="gene ID" value="Aqu2.1.10211"/>
</dbReference>
<reference evidence="1" key="1">
    <citation type="submission" date="2017-05" db="UniProtKB">
        <authorList>
            <consortium name="EnsemblMetazoa"/>
        </authorList>
    </citation>
    <scope>IDENTIFICATION</scope>
</reference>
<dbReference type="InParanoid" id="A0A1X7T7J6"/>
<dbReference type="AlphaFoldDB" id="A0A1X7T7J6"/>
<protein>
    <submittedName>
        <fullName evidence="1">Uncharacterized protein</fullName>
    </submittedName>
</protein>